<organism evidence="1 2">
    <name type="scientific">Trifolium medium</name>
    <dbReference type="NCBI Taxonomy" id="97028"/>
    <lineage>
        <taxon>Eukaryota</taxon>
        <taxon>Viridiplantae</taxon>
        <taxon>Streptophyta</taxon>
        <taxon>Embryophyta</taxon>
        <taxon>Tracheophyta</taxon>
        <taxon>Spermatophyta</taxon>
        <taxon>Magnoliopsida</taxon>
        <taxon>eudicotyledons</taxon>
        <taxon>Gunneridae</taxon>
        <taxon>Pentapetalae</taxon>
        <taxon>rosids</taxon>
        <taxon>fabids</taxon>
        <taxon>Fabales</taxon>
        <taxon>Fabaceae</taxon>
        <taxon>Papilionoideae</taxon>
        <taxon>50 kb inversion clade</taxon>
        <taxon>NPAAA clade</taxon>
        <taxon>Hologalegina</taxon>
        <taxon>IRL clade</taxon>
        <taxon>Trifolieae</taxon>
        <taxon>Trifolium</taxon>
    </lineage>
</organism>
<sequence>QPFDAKEDGQNPTRPINATNQLENWMQHYYTALTNQNIDSDPMDDDERLGKCVEAWTTRVKG</sequence>
<dbReference type="AlphaFoldDB" id="A0A392SCE8"/>
<name>A0A392SCE8_9FABA</name>
<dbReference type="Proteomes" id="UP000265520">
    <property type="component" value="Unassembled WGS sequence"/>
</dbReference>
<proteinExistence type="predicted"/>
<comment type="caution">
    <text evidence="1">The sequence shown here is derived from an EMBL/GenBank/DDBJ whole genome shotgun (WGS) entry which is preliminary data.</text>
</comment>
<protein>
    <submittedName>
        <fullName evidence="1">Uncharacterized protein</fullName>
    </submittedName>
</protein>
<keyword evidence="2" id="KW-1185">Reference proteome</keyword>
<evidence type="ECO:0000313" key="1">
    <source>
        <dbReference type="EMBL" id="MCI45874.1"/>
    </source>
</evidence>
<accession>A0A392SCE8</accession>
<dbReference type="EMBL" id="LXQA010349973">
    <property type="protein sequence ID" value="MCI45874.1"/>
    <property type="molecule type" value="Genomic_DNA"/>
</dbReference>
<feature type="non-terminal residue" evidence="1">
    <location>
        <position position="1"/>
    </location>
</feature>
<evidence type="ECO:0000313" key="2">
    <source>
        <dbReference type="Proteomes" id="UP000265520"/>
    </source>
</evidence>
<reference evidence="1 2" key="1">
    <citation type="journal article" date="2018" name="Front. Plant Sci.">
        <title>Red Clover (Trifolium pratense) and Zigzag Clover (T. medium) - A Picture of Genomic Similarities and Differences.</title>
        <authorList>
            <person name="Dluhosova J."/>
            <person name="Istvanek J."/>
            <person name="Nedelnik J."/>
            <person name="Repkova J."/>
        </authorList>
    </citation>
    <scope>NUCLEOTIDE SEQUENCE [LARGE SCALE GENOMIC DNA]</scope>
    <source>
        <strain evidence="2">cv. 10/8</strain>
        <tissue evidence="1">Leaf</tissue>
    </source>
</reference>